<keyword evidence="1" id="KW-0067">ATP-binding</keyword>
<evidence type="ECO:0000313" key="3">
    <source>
        <dbReference type="EMBL" id="MBZ9610220.1"/>
    </source>
</evidence>
<keyword evidence="1" id="KW-0547">Nucleotide-binding</keyword>
<reference evidence="3 4" key="1">
    <citation type="submission" date="2021-08" db="EMBL/GenBank/DDBJ databases">
        <title>Rheinheimera aquimaris sp. nov., isolated from seawater of the East Sea in Korea.</title>
        <authorList>
            <person name="Kim K.H."/>
            <person name="Wenting R."/>
            <person name="Kim K.R."/>
            <person name="Jeon C.O."/>
        </authorList>
    </citation>
    <scope>NUCLEOTIDE SEQUENCE [LARGE SCALE GENOMIC DNA]</scope>
    <source>
        <strain evidence="3 4">MA-13</strain>
    </source>
</reference>
<evidence type="ECO:0000313" key="4">
    <source>
        <dbReference type="Proteomes" id="UP000663814"/>
    </source>
</evidence>
<dbReference type="SUPFAM" id="SSF56059">
    <property type="entry name" value="Glutathione synthetase ATP-binding domain-like"/>
    <property type="match status" value="1"/>
</dbReference>
<accession>A0ABS7X4Y1</accession>
<feature type="domain" description="ATP-grasp" evidence="2">
    <location>
        <begin position="130"/>
        <end position="317"/>
    </location>
</feature>
<gene>
    <name evidence="3" type="ORF">I4W93_001295</name>
</gene>
<evidence type="ECO:0000256" key="1">
    <source>
        <dbReference type="PROSITE-ProRule" id="PRU00409"/>
    </source>
</evidence>
<dbReference type="PROSITE" id="PS50975">
    <property type="entry name" value="ATP_GRASP"/>
    <property type="match status" value="1"/>
</dbReference>
<proteinExistence type="predicted"/>
<sequence>MLFDSKNVLGVSELNVLVTAVGAPPGKNSVRALMKFAGIKLILADASENLHEVLGFPVVKLPFCSDKAAYNKALTELIKTHNIAVILPCIEEEILYFSEHRLELEQRLGVKIPLTDAPKLAQTIDKYQLYLLAKQLNIPLIETLDLNLPTAHDSLMQWPLPFVVKPRFGHGARDVKIIRTAAELKQLALAITLKTDWVAQQYIPGGDGSNYMYSVVLNNGEAVARFQSRSVKTLYEFGGPATAGEPTAEHELSALGLKLEAALPYWHGVANLEFKRSDTDGKFYLMDLNPRVWGYSSLADDAGMPFPFIQLMLSLNRPIKNVQQFLPWILMTRTENGDDISVVKNTAHQVNGHQVALVEARVMTADQPDHMLSAAADLVWCNIAEPFKQNDTLFVPDQALTDIEKAYLSMIILRADNYMFAKQNADAKHRLAMTRQQIFDSYWNS</sequence>
<protein>
    <recommendedName>
        <fullName evidence="2">ATP-grasp domain-containing protein</fullName>
    </recommendedName>
</protein>
<dbReference type="EMBL" id="JAERPS020000001">
    <property type="protein sequence ID" value="MBZ9610220.1"/>
    <property type="molecule type" value="Genomic_DNA"/>
</dbReference>
<comment type="caution">
    <text evidence="3">The sequence shown here is derived from an EMBL/GenBank/DDBJ whole genome shotgun (WGS) entry which is preliminary data.</text>
</comment>
<organism evidence="3 4">
    <name type="scientific">Rheinheimera maricola</name>
    <dbReference type="NCBI Taxonomy" id="2793282"/>
    <lineage>
        <taxon>Bacteria</taxon>
        <taxon>Pseudomonadati</taxon>
        <taxon>Pseudomonadota</taxon>
        <taxon>Gammaproteobacteria</taxon>
        <taxon>Chromatiales</taxon>
        <taxon>Chromatiaceae</taxon>
        <taxon>Rheinheimera</taxon>
    </lineage>
</organism>
<dbReference type="RefSeq" id="WP_205310236.1">
    <property type="nucleotide sequence ID" value="NZ_JAERPS020000001.1"/>
</dbReference>
<evidence type="ECO:0000259" key="2">
    <source>
        <dbReference type="PROSITE" id="PS50975"/>
    </source>
</evidence>
<dbReference type="Gene3D" id="3.40.50.20">
    <property type="match status" value="1"/>
</dbReference>
<dbReference type="Proteomes" id="UP000663814">
    <property type="component" value="Unassembled WGS sequence"/>
</dbReference>
<keyword evidence="4" id="KW-1185">Reference proteome</keyword>
<dbReference type="Gene3D" id="3.30.470.20">
    <property type="entry name" value="ATP-grasp fold, B domain"/>
    <property type="match status" value="1"/>
</dbReference>
<dbReference type="InterPro" id="IPR011761">
    <property type="entry name" value="ATP-grasp"/>
</dbReference>
<name>A0ABS7X4Y1_9GAMM</name>